<evidence type="ECO:0000313" key="1">
    <source>
        <dbReference type="Proteomes" id="UP000887577"/>
    </source>
</evidence>
<dbReference type="WBParaSite" id="PSU_v2.g4986.t1">
    <property type="protein sequence ID" value="PSU_v2.g4986.t1"/>
    <property type="gene ID" value="PSU_v2.g4986"/>
</dbReference>
<proteinExistence type="predicted"/>
<sequence>MQSFKAGKLAYLKNELDSCPLGYRQQLEDIIKNETNIWSKVETYFVLVYAKQELWEVINYVNVAIKMNLKLPEISLFRPADVSRKS</sequence>
<reference evidence="2" key="1">
    <citation type="submission" date="2022-11" db="UniProtKB">
        <authorList>
            <consortium name="WormBaseParasite"/>
        </authorList>
    </citation>
    <scope>IDENTIFICATION</scope>
</reference>
<dbReference type="AlphaFoldDB" id="A0A914YZC9"/>
<accession>A0A914YZC9</accession>
<protein>
    <submittedName>
        <fullName evidence="2">Uncharacterized protein</fullName>
    </submittedName>
</protein>
<evidence type="ECO:0000313" key="2">
    <source>
        <dbReference type="WBParaSite" id="PSU_v2.g4986.t1"/>
    </source>
</evidence>
<keyword evidence="1" id="KW-1185">Reference proteome</keyword>
<organism evidence="1 2">
    <name type="scientific">Panagrolaimus superbus</name>
    <dbReference type="NCBI Taxonomy" id="310955"/>
    <lineage>
        <taxon>Eukaryota</taxon>
        <taxon>Metazoa</taxon>
        <taxon>Ecdysozoa</taxon>
        <taxon>Nematoda</taxon>
        <taxon>Chromadorea</taxon>
        <taxon>Rhabditida</taxon>
        <taxon>Tylenchina</taxon>
        <taxon>Panagrolaimomorpha</taxon>
        <taxon>Panagrolaimoidea</taxon>
        <taxon>Panagrolaimidae</taxon>
        <taxon>Panagrolaimus</taxon>
    </lineage>
</organism>
<name>A0A914YZC9_9BILA</name>
<dbReference type="Proteomes" id="UP000887577">
    <property type="component" value="Unplaced"/>
</dbReference>